<name>A0A0N0P513_LEPSE</name>
<comment type="subcellular location">
    <subcellularLocation>
        <location evidence="2">Cytoplasm</location>
    </subcellularLocation>
    <subcellularLocation>
        <location evidence="1">Photoreceptor inner segment</location>
    </subcellularLocation>
</comment>
<dbReference type="EMBL" id="LJSK01000158">
    <property type="protein sequence ID" value="KPI85929.1"/>
    <property type="molecule type" value="Genomic_DNA"/>
</dbReference>
<dbReference type="OrthoDB" id="259905at2759"/>
<sequence>MSGTGVDDLISELFPKAAKSNLAPNSSDAPFPSGGRQSEWDDDDDDDGSKECTSVKAQGRGDGSYCTPTHAVSSANPGHSSTTITTAVPRHSLSHAFDDDSSEDEKNDKSGVGTAKGQCGASAPARSLSGVSQCVAPIHQRGRSSTVIHPVPFPSLADSGGAFACAQRCYLTNCGASLRGDDTHPTVLQLRSLAANELSIAVCTRAQAMLKKGALHAALAKLGNGCLDNRGDCTNNGGCPFILCRKCNYMVVRLQGAEWDDDHGKVNLYLTLRNYYPDWCRLASTTPVGVEDMRGADRYVLKANPTAAAYCCQCSWETVRCAKAVIETKLTDAFLVKSGADEAHPFATEMPLVLGEKRRPPLWVCHGHPH</sequence>
<dbReference type="OMA" id="AAYCCQC"/>
<dbReference type="Pfam" id="PF14996">
    <property type="entry name" value="RMP"/>
    <property type="match status" value="1"/>
</dbReference>
<keyword evidence="3" id="KW-0963">Cytoplasm</keyword>
<feature type="region of interest" description="Disordered" evidence="6">
    <location>
        <begin position="17"/>
        <end position="123"/>
    </location>
</feature>
<protein>
    <recommendedName>
        <fullName evidence="5">Cilia- and flagella-associated protein 418</fullName>
    </recommendedName>
</protein>
<dbReference type="VEuPathDB" id="TriTrypDB:Lsey_0158_0140"/>
<evidence type="ECO:0000256" key="4">
    <source>
        <dbReference type="ARBA" id="ARBA00024819"/>
    </source>
</evidence>
<dbReference type="Proteomes" id="UP000038009">
    <property type="component" value="Unassembled WGS sequence"/>
</dbReference>
<comment type="function">
    <text evidence="4">May be involved in photoreceptor outer segment disk morphogenesis.</text>
</comment>
<dbReference type="AlphaFoldDB" id="A0A0N0P513"/>
<keyword evidence="8" id="KW-1185">Reference proteome</keyword>
<evidence type="ECO:0000256" key="2">
    <source>
        <dbReference type="ARBA" id="ARBA00004496"/>
    </source>
</evidence>
<evidence type="ECO:0000313" key="7">
    <source>
        <dbReference type="EMBL" id="KPI85929.1"/>
    </source>
</evidence>
<accession>A0A0N0P513</accession>
<comment type="caution">
    <text evidence="7">The sequence shown here is derived from an EMBL/GenBank/DDBJ whole genome shotgun (WGS) entry which is preliminary data.</text>
</comment>
<evidence type="ECO:0000313" key="8">
    <source>
        <dbReference type="Proteomes" id="UP000038009"/>
    </source>
</evidence>
<organism evidence="7 8">
    <name type="scientific">Leptomonas seymouri</name>
    <dbReference type="NCBI Taxonomy" id="5684"/>
    <lineage>
        <taxon>Eukaryota</taxon>
        <taxon>Discoba</taxon>
        <taxon>Euglenozoa</taxon>
        <taxon>Kinetoplastea</taxon>
        <taxon>Metakinetoplastina</taxon>
        <taxon>Trypanosomatida</taxon>
        <taxon>Trypanosomatidae</taxon>
        <taxon>Leishmaniinae</taxon>
        <taxon>Leptomonas</taxon>
    </lineage>
</organism>
<evidence type="ECO:0000256" key="3">
    <source>
        <dbReference type="ARBA" id="ARBA00022490"/>
    </source>
</evidence>
<proteinExistence type="predicted"/>
<evidence type="ECO:0000256" key="1">
    <source>
        <dbReference type="ARBA" id="ARBA00004437"/>
    </source>
</evidence>
<reference evidence="7 8" key="1">
    <citation type="journal article" date="2015" name="PLoS Pathog.">
        <title>Leptomonas seymouri: Adaptations to the Dixenous Life Cycle Analyzed by Genome Sequencing, Transcriptome Profiling and Co-infection with Leishmania donovani.</title>
        <authorList>
            <person name="Kraeva N."/>
            <person name="Butenko A."/>
            <person name="Hlavacova J."/>
            <person name="Kostygov A."/>
            <person name="Myskova J."/>
            <person name="Grybchuk D."/>
            <person name="Lestinova T."/>
            <person name="Votypka J."/>
            <person name="Volf P."/>
            <person name="Opperdoes F."/>
            <person name="Flegontov P."/>
            <person name="Lukes J."/>
            <person name="Yurchenko V."/>
        </authorList>
    </citation>
    <scope>NUCLEOTIDE SEQUENCE [LARGE SCALE GENOMIC DNA]</scope>
    <source>
        <strain evidence="7 8">ATCC 30220</strain>
    </source>
</reference>
<evidence type="ECO:0000256" key="5">
    <source>
        <dbReference type="ARBA" id="ARBA00026215"/>
    </source>
</evidence>
<dbReference type="PANTHER" id="PTHR33958:SF1">
    <property type="entry name" value="CILIA- AND FLAGELLA-ASSOCIATED PROTEIN 418"/>
    <property type="match status" value="1"/>
</dbReference>
<evidence type="ECO:0000256" key="6">
    <source>
        <dbReference type="SAM" id="MobiDB-lite"/>
    </source>
</evidence>
<dbReference type="PANTHER" id="PTHR33958">
    <property type="entry name" value="PROTEIN C8ORF37"/>
    <property type="match status" value="1"/>
</dbReference>
<dbReference type="InterPro" id="IPR029239">
    <property type="entry name" value="CFAP418"/>
</dbReference>
<gene>
    <name evidence="7" type="ORF">ABL78_5013</name>
</gene>
<feature type="compositionally biased region" description="Polar residues" evidence="6">
    <location>
        <begin position="66"/>
        <end position="86"/>
    </location>
</feature>
<dbReference type="GO" id="GO:0005829">
    <property type="term" value="C:cytosol"/>
    <property type="evidence" value="ECO:0007669"/>
    <property type="project" value="TreeGrafter"/>
</dbReference>